<dbReference type="PIRSF" id="PIRSF003128">
    <property type="entry name" value="RecN"/>
    <property type="match status" value="1"/>
</dbReference>
<dbReference type="STRING" id="1288484.GCA_000348665_00364"/>
<evidence type="ECO:0000256" key="6">
    <source>
        <dbReference type="ARBA" id="ARBA00022840"/>
    </source>
</evidence>
<dbReference type="PANTHER" id="PTHR11059:SF0">
    <property type="entry name" value="DNA REPAIR PROTEIN RECN"/>
    <property type="match status" value="1"/>
</dbReference>
<dbReference type="AlphaFoldDB" id="A0A345IFE0"/>
<evidence type="ECO:0000259" key="11">
    <source>
        <dbReference type="Pfam" id="PF02463"/>
    </source>
</evidence>
<accession>A0A345IFE0</accession>
<evidence type="ECO:0000256" key="8">
    <source>
        <dbReference type="ARBA" id="ARBA00033408"/>
    </source>
</evidence>
<dbReference type="FunFam" id="3.40.50.300:FF:005423">
    <property type="entry name" value="DNA repair protein RecN"/>
    <property type="match status" value="1"/>
</dbReference>
<evidence type="ECO:0000256" key="4">
    <source>
        <dbReference type="ARBA" id="ARBA00022741"/>
    </source>
</evidence>
<evidence type="ECO:0000313" key="12">
    <source>
        <dbReference type="EMBL" id="AXG98412.1"/>
    </source>
</evidence>
<evidence type="ECO:0000256" key="9">
    <source>
        <dbReference type="PIRNR" id="PIRNR003128"/>
    </source>
</evidence>
<evidence type="ECO:0000256" key="7">
    <source>
        <dbReference type="ARBA" id="ARBA00023204"/>
    </source>
</evidence>
<keyword evidence="7 9" id="KW-0234">DNA repair</keyword>
<dbReference type="Gene3D" id="3.40.50.300">
    <property type="entry name" value="P-loop containing nucleotide triphosphate hydrolases"/>
    <property type="match status" value="2"/>
</dbReference>
<feature type="region of interest" description="Disordered" evidence="10">
    <location>
        <begin position="1"/>
        <end position="34"/>
    </location>
</feature>
<dbReference type="EMBL" id="CP031158">
    <property type="protein sequence ID" value="AXG98412.1"/>
    <property type="molecule type" value="Genomic_DNA"/>
</dbReference>
<organism evidence="12 13">
    <name type="scientific">Deinococcus wulumuqiensis</name>
    <dbReference type="NCBI Taxonomy" id="980427"/>
    <lineage>
        <taxon>Bacteria</taxon>
        <taxon>Thermotogati</taxon>
        <taxon>Deinococcota</taxon>
        <taxon>Deinococci</taxon>
        <taxon>Deinococcales</taxon>
        <taxon>Deinococcaceae</taxon>
        <taxon>Deinococcus</taxon>
    </lineage>
</organism>
<dbReference type="GO" id="GO:0006281">
    <property type="term" value="P:DNA repair"/>
    <property type="evidence" value="ECO:0007669"/>
    <property type="project" value="UniProtKB-KW"/>
</dbReference>
<dbReference type="GO" id="GO:0005524">
    <property type="term" value="F:ATP binding"/>
    <property type="evidence" value="ECO:0007669"/>
    <property type="project" value="UniProtKB-KW"/>
</dbReference>
<dbReference type="GO" id="GO:0009432">
    <property type="term" value="P:SOS response"/>
    <property type="evidence" value="ECO:0007669"/>
    <property type="project" value="TreeGrafter"/>
</dbReference>
<feature type="compositionally biased region" description="Low complexity" evidence="10">
    <location>
        <begin position="16"/>
        <end position="25"/>
    </location>
</feature>
<evidence type="ECO:0000256" key="2">
    <source>
        <dbReference type="ARBA" id="ARBA00009441"/>
    </source>
</evidence>
<dbReference type="GO" id="GO:0043590">
    <property type="term" value="C:bacterial nucleoid"/>
    <property type="evidence" value="ECO:0007669"/>
    <property type="project" value="TreeGrafter"/>
</dbReference>
<evidence type="ECO:0000256" key="5">
    <source>
        <dbReference type="ARBA" id="ARBA00022763"/>
    </source>
</evidence>
<protein>
    <recommendedName>
        <fullName evidence="3 9">DNA repair protein RecN</fullName>
    </recommendedName>
    <alternativeName>
        <fullName evidence="8 9">Recombination protein N</fullName>
    </alternativeName>
</protein>
<name>A0A345IFE0_9DEIO</name>
<reference evidence="12 13" key="1">
    <citation type="submission" date="2018-07" db="EMBL/GenBank/DDBJ databases">
        <title>Complete Genome and Methylome Analysis of Deinococcus wulumuqiensis NEB 479.</title>
        <authorList>
            <person name="Fomenkov A."/>
            <person name="Luyten Y."/>
            <person name="Vincze T."/>
            <person name="Anton B.P."/>
            <person name="Clark T."/>
            <person name="Roberts R.J."/>
            <person name="Morgan R.D."/>
        </authorList>
    </citation>
    <scope>NUCLEOTIDE SEQUENCE [LARGE SCALE GENOMIC DNA]</scope>
    <source>
        <strain evidence="12 13">NEB 479</strain>
    </source>
</reference>
<feature type="domain" description="RecF/RecN/SMC N-terminal" evidence="11">
    <location>
        <begin position="37"/>
        <end position="522"/>
    </location>
</feature>
<dbReference type="InterPro" id="IPR027417">
    <property type="entry name" value="P-loop_NTPase"/>
</dbReference>
<dbReference type="NCBIfam" id="TIGR00634">
    <property type="entry name" value="recN"/>
    <property type="match status" value="1"/>
</dbReference>
<evidence type="ECO:0000256" key="10">
    <source>
        <dbReference type="SAM" id="MobiDB-lite"/>
    </source>
</evidence>
<gene>
    <name evidence="12" type="primary">recN</name>
    <name evidence="12" type="ORF">DVJ83_03660</name>
</gene>
<comment type="similarity">
    <text evidence="2 9">Belongs to the RecN family.</text>
</comment>
<sequence length="567" mass="60016">MTRKARTPKPAPPETAAPAGTAAERPTSDAAPAFPRLSRLEIRNLATITQLDLDLGGGFCAFTGETGAGKSIIVDALGLLLGGRANHDLIRSGEKELLVTGFWGEGGETEADSASRRLSSAGRGAARLSGEVVSVRELQEWAQGRLTIHWQHSAVSLLSPANQRGLLDRRVPREAQAYAAAHAAWRGAVGRLERLQASQRERARQIDLLAFQVQEISEVSPDPGEEEGLNTELSRLSNLHTTQQAAAGGVELLSDGDLNAAGLMSEAVRALNAGAKYDETVRQLQSDLRSALESVQAIAGELRDVAEGSAADPEALDRVEARLSALSKLKNKYGPTLEDVVEFGARAAEELAALEADERDAGSLQADVDALHAELLRVGGKLDAAREREAGPLAKSLLAVIRELGMPHARMEFALSPLAEPAASGLSDVLLRFSANPGEELGPLSDVASGGELSRVMLAVSTVLGADTPSVVFDEVDAGIGGAAAIKVAEQLSRLAGARQVLVVTHLAQIAARAHHHYKVEKRVEEGRTVSRVRLLTGDERLEEIARMLSGNTSEAALKHARELLEG</sequence>
<comment type="function">
    <text evidence="1 9">May be involved in recombinational repair of damaged DNA.</text>
</comment>
<dbReference type="GO" id="GO:0006310">
    <property type="term" value="P:DNA recombination"/>
    <property type="evidence" value="ECO:0007669"/>
    <property type="project" value="InterPro"/>
</dbReference>
<dbReference type="CDD" id="cd03241">
    <property type="entry name" value="ABC_RecN"/>
    <property type="match status" value="2"/>
</dbReference>
<dbReference type="SUPFAM" id="SSF52540">
    <property type="entry name" value="P-loop containing nucleoside triphosphate hydrolases"/>
    <property type="match status" value="2"/>
</dbReference>
<keyword evidence="4" id="KW-0547">Nucleotide-binding</keyword>
<dbReference type="Proteomes" id="UP000253744">
    <property type="component" value="Chromosome"/>
</dbReference>
<dbReference type="RefSeq" id="WP_114671432.1">
    <property type="nucleotide sequence ID" value="NZ_CP031158.1"/>
</dbReference>
<dbReference type="PANTHER" id="PTHR11059">
    <property type="entry name" value="DNA REPAIR PROTEIN RECN"/>
    <property type="match status" value="1"/>
</dbReference>
<keyword evidence="6" id="KW-0067">ATP-binding</keyword>
<dbReference type="KEGG" id="dwu:DVJ83_03660"/>
<evidence type="ECO:0000256" key="3">
    <source>
        <dbReference type="ARBA" id="ARBA00021315"/>
    </source>
</evidence>
<proteinExistence type="inferred from homology"/>
<keyword evidence="5 9" id="KW-0227">DNA damage</keyword>
<dbReference type="Pfam" id="PF02463">
    <property type="entry name" value="SMC_N"/>
    <property type="match status" value="1"/>
</dbReference>
<evidence type="ECO:0000256" key="1">
    <source>
        <dbReference type="ARBA" id="ARBA00003618"/>
    </source>
</evidence>
<dbReference type="InterPro" id="IPR004604">
    <property type="entry name" value="DNA_recomb/repair_RecN"/>
</dbReference>
<dbReference type="InterPro" id="IPR003395">
    <property type="entry name" value="RecF/RecN/SMC_N"/>
</dbReference>
<evidence type="ECO:0000313" key="13">
    <source>
        <dbReference type="Proteomes" id="UP000253744"/>
    </source>
</evidence>